<dbReference type="GO" id="GO:0000981">
    <property type="term" value="F:DNA-binding transcription factor activity, RNA polymerase II-specific"/>
    <property type="evidence" value="ECO:0007669"/>
    <property type="project" value="InterPro"/>
</dbReference>
<evidence type="ECO:0000256" key="6">
    <source>
        <dbReference type="ARBA" id="ARBA00023155"/>
    </source>
</evidence>
<dbReference type="SUPFAM" id="SSF46689">
    <property type="entry name" value="Homeodomain-like"/>
    <property type="match status" value="1"/>
</dbReference>
<dbReference type="InterPro" id="IPR002913">
    <property type="entry name" value="START_lipid-bd_dom"/>
</dbReference>
<keyword evidence="6 9" id="KW-0371">Homeobox</keyword>
<evidence type="ECO:0000256" key="1">
    <source>
        <dbReference type="ARBA" id="ARBA00004123"/>
    </source>
</evidence>
<dbReference type="Gene3D" id="1.10.10.60">
    <property type="entry name" value="Homeodomain-like"/>
    <property type="match status" value="1"/>
</dbReference>
<reference evidence="14" key="2">
    <citation type="submission" date="2023-05" db="EMBL/GenBank/DDBJ databases">
        <authorList>
            <person name="Schelkunov M.I."/>
        </authorList>
    </citation>
    <scope>NUCLEOTIDE SEQUENCE</scope>
    <source>
        <strain evidence="14">Hsosn_3</strain>
        <tissue evidence="14">Leaf</tissue>
    </source>
</reference>
<keyword evidence="7" id="KW-0804">Transcription</keyword>
<evidence type="ECO:0000259" key="13">
    <source>
        <dbReference type="PROSITE" id="PS50848"/>
    </source>
</evidence>
<evidence type="ECO:0000256" key="3">
    <source>
        <dbReference type="ARBA" id="ARBA00023015"/>
    </source>
</evidence>
<evidence type="ECO:0000256" key="5">
    <source>
        <dbReference type="ARBA" id="ARBA00023125"/>
    </source>
</evidence>
<dbReference type="Pfam" id="PF01852">
    <property type="entry name" value="START"/>
    <property type="match status" value="1"/>
</dbReference>
<dbReference type="CDD" id="cd00086">
    <property type="entry name" value="homeodomain"/>
    <property type="match status" value="1"/>
</dbReference>
<dbReference type="SMART" id="SM00389">
    <property type="entry name" value="HOX"/>
    <property type="match status" value="1"/>
</dbReference>
<accession>A0AAD8N9H5</accession>
<evidence type="ECO:0000313" key="14">
    <source>
        <dbReference type="EMBL" id="KAK1399558.1"/>
    </source>
</evidence>
<evidence type="ECO:0000256" key="11">
    <source>
        <dbReference type="SAM" id="MobiDB-lite"/>
    </source>
</evidence>
<dbReference type="InterPro" id="IPR042160">
    <property type="entry name" value="HD-Zip_IV"/>
</dbReference>
<dbReference type="GO" id="GO:0008289">
    <property type="term" value="F:lipid binding"/>
    <property type="evidence" value="ECO:0007669"/>
    <property type="project" value="InterPro"/>
</dbReference>
<feature type="domain" description="START" evidence="13">
    <location>
        <begin position="311"/>
        <end position="546"/>
    </location>
</feature>
<dbReference type="Gene3D" id="3.30.530.20">
    <property type="match status" value="1"/>
</dbReference>
<dbReference type="CDD" id="cd08875">
    <property type="entry name" value="START_ArGLABRA2_like"/>
    <property type="match status" value="1"/>
</dbReference>
<evidence type="ECO:0000256" key="2">
    <source>
        <dbReference type="ARBA" id="ARBA00006789"/>
    </source>
</evidence>
<dbReference type="PANTHER" id="PTHR45654">
    <property type="entry name" value="HOMEOBOX-LEUCINE ZIPPER PROTEIN MERISTEM L1"/>
    <property type="match status" value="1"/>
</dbReference>
<gene>
    <name evidence="14" type="ORF">POM88_009421</name>
</gene>
<feature type="region of interest" description="Disordered" evidence="11">
    <location>
        <begin position="1"/>
        <end position="21"/>
    </location>
</feature>
<dbReference type="PROSITE" id="PS00027">
    <property type="entry name" value="HOMEOBOX_1"/>
    <property type="match status" value="1"/>
</dbReference>
<comment type="subcellular location">
    <subcellularLocation>
        <location evidence="1 9 10">Nucleus</location>
    </subcellularLocation>
</comment>
<dbReference type="FunFam" id="1.10.10.60:FF:000229">
    <property type="entry name" value="Homeobox-leucine zipper protein HDG1"/>
    <property type="match status" value="1"/>
</dbReference>
<comment type="similarity">
    <text evidence="2">Belongs to the HD-ZIP homeobox family. Class IV subfamily.</text>
</comment>
<dbReference type="InterPro" id="IPR017970">
    <property type="entry name" value="Homeobox_CS"/>
</dbReference>
<evidence type="ECO:0000256" key="10">
    <source>
        <dbReference type="RuleBase" id="RU000682"/>
    </source>
</evidence>
<reference evidence="14" key="1">
    <citation type="submission" date="2023-02" db="EMBL/GenBank/DDBJ databases">
        <title>Genome of toxic invasive species Heracleum sosnowskyi carries increased number of genes despite the absence of recent whole-genome duplications.</title>
        <authorList>
            <person name="Schelkunov M."/>
            <person name="Shtratnikova V."/>
            <person name="Makarenko M."/>
            <person name="Klepikova A."/>
            <person name="Omelchenko D."/>
            <person name="Novikova G."/>
            <person name="Obukhova E."/>
            <person name="Bogdanov V."/>
            <person name="Penin A."/>
            <person name="Logacheva M."/>
        </authorList>
    </citation>
    <scope>NUCLEOTIDE SEQUENCE</scope>
    <source>
        <strain evidence="14">Hsosn_3</strain>
        <tissue evidence="14">Leaf</tissue>
    </source>
</reference>
<comment type="caution">
    <text evidence="14">The sequence shown here is derived from an EMBL/GenBank/DDBJ whole genome shotgun (WGS) entry which is preliminary data.</text>
</comment>
<sequence>MGSGGFIGSSSGGDAKLLGDSPHTNGIPSVAVAQHQMFTMHSYEYLFNAQALPIVRKPKMEDPHYAGLIGGNSGPGAMARIREDADMSRSGGDNLEAASGDGQEHSRKNSRIIYHRHTAHQIQELEAVFKVNPHPDEKERLELSRKLNLESKQIKFWFQNKRTQMKAQVERHENLLLKQENSKLRIENMAVKESLRNLICSECGGEALLAEISTEGQHLRIENAQLKDELNRACALTNKIMCGSLSSLGGTSSSPMLSSNLKLAVRRNGLGSLGNTHSALSKGLDLNNAVSDAKHDVSVSKPLMGMHSVNLSFENSRFLELALNATAELIKLAQNDTPLWFRSLEGSGEMLNFGEYMKMITPCVDIKPRASTDGTRATSILTISSMNLVEVLMNTDQWAEMFSDMIGSSSTLEVISSSINGTKNCALQLMQAEIQVISPLVPVRHMRFLRFCKQHVDGVWVVVDVSIDAISEGSGSQTFAQCRRLPSGCVVQDMGNGCSKVTWVEHCEYDENAIHYLYRPLIRSGMGFGAQRWLANLQKQCDFLDAVMSSTVPGKDHSVLTPNGRRSMAKLAQRMTRIFCAGVCATVNKWEVVEAKNMGEDIRFLVRKGIPNPGEPSEVVLSATMSVRMPVQPHQLFDMLQDEEHRSQWDVLSHGVPMQQMICISKDQDYGKSISLLRPTSMAADMNQNMLRLQETSKNLSGSLIVYAAVEMSTMNMVLNGADSSCVALLPSGFAIVPDCFPKSEGPSSGNGSVPEEISGSRSLLTVSFQILLNNLPTAQLTKESVNTMNTLMSRTIHGIKDALGCN</sequence>
<protein>
    <submittedName>
        <fullName evidence="14">Homeobox-leucine zipper protein ANTHOCYANINLESS 2</fullName>
    </submittedName>
</protein>
<name>A0AAD8N9H5_9APIA</name>
<feature type="compositionally biased region" description="Gly residues" evidence="11">
    <location>
        <begin position="1"/>
        <end position="11"/>
    </location>
</feature>
<proteinExistence type="inferred from homology"/>
<evidence type="ECO:0000313" key="15">
    <source>
        <dbReference type="Proteomes" id="UP001237642"/>
    </source>
</evidence>
<feature type="region of interest" description="Disordered" evidence="11">
    <location>
        <begin position="85"/>
        <end position="107"/>
    </location>
</feature>
<evidence type="ECO:0000256" key="8">
    <source>
        <dbReference type="ARBA" id="ARBA00023242"/>
    </source>
</evidence>
<dbReference type="GO" id="GO:0003677">
    <property type="term" value="F:DNA binding"/>
    <property type="evidence" value="ECO:0007669"/>
    <property type="project" value="UniProtKB-UniRule"/>
</dbReference>
<dbReference type="EMBL" id="JAUIZM010000002">
    <property type="protein sequence ID" value="KAK1399558.1"/>
    <property type="molecule type" value="Genomic_DNA"/>
</dbReference>
<dbReference type="GO" id="GO:0005634">
    <property type="term" value="C:nucleus"/>
    <property type="evidence" value="ECO:0007669"/>
    <property type="project" value="UniProtKB-SubCell"/>
</dbReference>
<feature type="DNA-binding region" description="Homeobox" evidence="9">
    <location>
        <begin position="110"/>
        <end position="169"/>
    </location>
</feature>
<keyword evidence="15" id="KW-1185">Reference proteome</keyword>
<dbReference type="PROSITE" id="PS50848">
    <property type="entry name" value="START"/>
    <property type="match status" value="1"/>
</dbReference>
<dbReference type="SMART" id="SM00234">
    <property type="entry name" value="START"/>
    <property type="match status" value="1"/>
</dbReference>
<evidence type="ECO:0000256" key="9">
    <source>
        <dbReference type="PROSITE-ProRule" id="PRU00108"/>
    </source>
</evidence>
<dbReference type="AlphaFoldDB" id="A0AAD8N9H5"/>
<dbReference type="Pfam" id="PF00046">
    <property type="entry name" value="Homeodomain"/>
    <property type="match status" value="1"/>
</dbReference>
<dbReference type="Pfam" id="PF25797">
    <property type="entry name" value="PDF2_C"/>
    <property type="match status" value="1"/>
</dbReference>
<keyword evidence="3" id="KW-0805">Transcription regulation</keyword>
<dbReference type="InterPro" id="IPR023393">
    <property type="entry name" value="START-like_dom_sf"/>
</dbReference>
<keyword evidence="4" id="KW-0175">Coiled coil</keyword>
<dbReference type="SUPFAM" id="SSF55961">
    <property type="entry name" value="Bet v1-like"/>
    <property type="match status" value="2"/>
</dbReference>
<dbReference type="InterPro" id="IPR057993">
    <property type="entry name" value="HD-Zip_IV_C"/>
</dbReference>
<evidence type="ECO:0000259" key="12">
    <source>
        <dbReference type="PROSITE" id="PS50071"/>
    </source>
</evidence>
<keyword evidence="5 9" id="KW-0238">DNA-binding</keyword>
<dbReference type="InterPro" id="IPR009057">
    <property type="entry name" value="Homeodomain-like_sf"/>
</dbReference>
<keyword evidence="8 9" id="KW-0539">Nucleus</keyword>
<organism evidence="14 15">
    <name type="scientific">Heracleum sosnowskyi</name>
    <dbReference type="NCBI Taxonomy" id="360622"/>
    <lineage>
        <taxon>Eukaryota</taxon>
        <taxon>Viridiplantae</taxon>
        <taxon>Streptophyta</taxon>
        <taxon>Embryophyta</taxon>
        <taxon>Tracheophyta</taxon>
        <taxon>Spermatophyta</taxon>
        <taxon>Magnoliopsida</taxon>
        <taxon>eudicotyledons</taxon>
        <taxon>Gunneridae</taxon>
        <taxon>Pentapetalae</taxon>
        <taxon>asterids</taxon>
        <taxon>campanulids</taxon>
        <taxon>Apiales</taxon>
        <taxon>Apiaceae</taxon>
        <taxon>Apioideae</taxon>
        <taxon>apioid superclade</taxon>
        <taxon>Tordylieae</taxon>
        <taxon>Tordyliinae</taxon>
        <taxon>Heracleum</taxon>
    </lineage>
</organism>
<feature type="domain" description="Homeobox" evidence="12">
    <location>
        <begin position="108"/>
        <end position="168"/>
    </location>
</feature>
<dbReference type="Proteomes" id="UP001237642">
    <property type="component" value="Unassembled WGS sequence"/>
</dbReference>
<dbReference type="InterPro" id="IPR001356">
    <property type="entry name" value="HD"/>
</dbReference>
<evidence type="ECO:0000256" key="7">
    <source>
        <dbReference type="ARBA" id="ARBA00023163"/>
    </source>
</evidence>
<evidence type="ECO:0000256" key="4">
    <source>
        <dbReference type="ARBA" id="ARBA00023054"/>
    </source>
</evidence>
<dbReference type="PROSITE" id="PS50071">
    <property type="entry name" value="HOMEOBOX_2"/>
    <property type="match status" value="1"/>
</dbReference>
<dbReference type="PANTHER" id="PTHR45654:SF69">
    <property type="entry name" value="HOMEOBOX-LEUCINE ZIPPER PROTEIN ANTHOCYANINLESS 2-LIKE"/>
    <property type="match status" value="1"/>
</dbReference>